<feature type="compositionally biased region" description="Basic and acidic residues" evidence="1">
    <location>
        <begin position="187"/>
        <end position="201"/>
    </location>
</feature>
<evidence type="ECO:0000256" key="1">
    <source>
        <dbReference type="SAM" id="MobiDB-lite"/>
    </source>
</evidence>
<feature type="region of interest" description="Disordered" evidence="1">
    <location>
        <begin position="132"/>
        <end position="201"/>
    </location>
</feature>
<reference evidence="2" key="1">
    <citation type="submission" date="2019-08" db="EMBL/GenBank/DDBJ databases">
        <authorList>
            <person name="Kucharzyk K."/>
            <person name="Murdoch R.W."/>
            <person name="Higgins S."/>
            <person name="Loffler F."/>
        </authorList>
    </citation>
    <scope>NUCLEOTIDE SEQUENCE</scope>
</reference>
<feature type="compositionally biased region" description="Basic and acidic residues" evidence="1">
    <location>
        <begin position="141"/>
        <end position="154"/>
    </location>
</feature>
<accession>A0A644UVE6</accession>
<feature type="region of interest" description="Disordered" evidence="1">
    <location>
        <begin position="80"/>
        <end position="106"/>
    </location>
</feature>
<dbReference type="AlphaFoldDB" id="A0A644UVE6"/>
<protein>
    <submittedName>
        <fullName evidence="2">Uncharacterized protein</fullName>
    </submittedName>
</protein>
<proteinExistence type="predicted"/>
<sequence length="201" mass="22053">MQTLHRGSAPGLRENKALCRASRCKPFRRKEIIFAAKAAFRRAGAAFAAAPAGFARFFGTGARNRGRSPHIIRDCSVHLAAGRKPRRAPRGADRDAGAVPRRNDGTGLQAEGLIVTAISARATRHQTLCGRVARKGRRKMKSPETETDSRKPEAAARPSTAASQRPEASNREPRKSIFDPSYAPEGAELRKAWSRFDRKKQ</sequence>
<evidence type="ECO:0000313" key="2">
    <source>
        <dbReference type="EMBL" id="MPL82844.1"/>
    </source>
</evidence>
<comment type="caution">
    <text evidence="2">The sequence shown here is derived from an EMBL/GenBank/DDBJ whole genome shotgun (WGS) entry which is preliminary data.</text>
</comment>
<name>A0A644UVE6_9ZZZZ</name>
<feature type="compositionally biased region" description="Basic and acidic residues" evidence="1">
    <location>
        <begin position="168"/>
        <end position="177"/>
    </location>
</feature>
<organism evidence="2">
    <name type="scientific">bioreactor metagenome</name>
    <dbReference type="NCBI Taxonomy" id="1076179"/>
    <lineage>
        <taxon>unclassified sequences</taxon>
        <taxon>metagenomes</taxon>
        <taxon>ecological metagenomes</taxon>
    </lineage>
</organism>
<gene>
    <name evidence="2" type="ORF">SDC9_28793</name>
</gene>
<dbReference type="EMBL" id="VSSQ01000168">
    <property type="protein sequence ID" value="MPL82844.1"/>
    <property type="molecule type" value="Genomic_DNA"/>
</dbReference>
<feature type="compositionally biased region" description="Basic and acidic residues" evidence="1">
    <location>
        <begin position="90"/>
        <end position="104"/>
    </location>
</feature>